<dbReference type="PROSITE" id="PS01281">
    <property type="entry name" value="GIDA_2"/>
    <property type="match status" value="1"/>
</dbReference>
<keyword evidence="5 11" id="KW-0285">Flavoprotein</keyword>
<keyword evidence="8 11" id="KW-0520">NAD</keyword>
<dbReference type="PANTHER" id="PTHR11806:SF0">
    <property type="entry name" value="PROTEIN MTO1 HOMOLOG, MITOCHONDRIAL"/>
    <property type="match status" value="1"/>
</dbReference>
<protein>
    <recommendedName>
        <fullName evidence="3 11">tRNA uridine 5-carboxymethylaminomethyl modification enzyme MnmG</fullName>
    </recommendedName>
    <alternativeName>
        <fullName evidence="10 11">Glucose-inhibited division protein A</fullName>
    </alternativeName>
</protein>
<keyword evidence="6 11" id="KW-0819">tRNA processing</keyword>
<dbReference type="Pfam" id="PF13932">
    <property type="entry name" value="SAM_GIDA_C"/>
    <property type="match status" value="1"/>
</dbReference>
<keyword evidence="7 11" id="KW-0274">FAD</keyword>
<comment type="subunit">
    <text evidence="9 11">Homodimer. Heterotetramer of two MnmE and two MnmG subunits.</text>
</comment>
<accession>A0ABV8CVT1</accession>
<feature type="binding site" evidence="11">
    <location>
        <position position="182"/>
    </location>
    <ligand>
        <name>FAD</name>
        <dbReference type="ChEBI" id="CHEBI:57692"/>
    </ligand>
</feature>
<evidence type="ECO:0000256" key="7">
    <source>
        <dbReference type="ARBA" id="ARBA00022827"/>
    </source>
</evidence>
<feature type="binding site" evidence="11">
    <location>
        <begin position="15"/>
        <end position="20"/>
    </location>
    <ligand>
        <name>FAD</name>
        <dbReference type="ChEBI" id="CHEBI:57692"/>
    </ligand>
</feature>
<comment type="subcellular location">
    <subcellularLocation>
        <location evidence="11">Cytoplasm</location>
    </subcellularLocation>
</comment>
<dbReference type="HAMAP" id="MF_00129">
    <property type="entry name" value="MnmG_GidA"/>
    <property type="match status" value="1"/>
</dbReference>
<dbReference type="InterPro" id="IPR049312">
    <property type="entry name" value="GIDA_C_N"/>
</dbReference>
<dbReference type="InterPro" id="IPR002218">
    <property type="entry name" value="MnmG-rel"/>
</dbReference>
<reference evidence="14" key="1">
    <citation type="journal article" date="2019" name="Int. J. Syst. Evol. Microbiol.">
        <title>The Global Catalogue of Microorganisms (GCM) 10K type strain sequencing project: providing services to taxonomists for standard genome sequencing and annotation.</title>
        <authorList>
            <consortium name="The Broad Institute Genomics Platform"/>
            <consortium name="The Broad Institute Genome Sequencing Center for Infectious Disease"/>
            <person name="Wu L."/>
            <person name="Ma J."/>
        </authorList>
    </citation>
    <scope>NUCLEOTIDE SEQUENCE [LARGE SCALE GENOMIC DNA]</scope>
    <source>
        <strain evidence="14">CCUG 67170</strain>
    </source>
</reference>
<dbReference type="SMART" id="SM01228">
    <property type="entry name" value="GIDA_assoc_3"/>
    <property type="match status" value="1"/>
</dbReference>
<dbReference type="EMBL" id="JBHRZV010000033">
    <property type="protein sequence ID" value="MFC3927966.1"/>
    <property type="molecule type" value="Genomic_DNA"/>
</dbReference>
<evidence type="ECO:0000256" key="1">
    <source>
        <dbReference type="ARBA" id="ARBA00001974"/>
    </source>
</evidence>
<evidence type="ECO:0000256" key="8">
    <source>
        <dbReference type="ARBA" id="ARBA00023027"/>
    </source>
</evidence>
<name>A0ABV8CVT1_9STRE</name>
<dbReference type="PRINTS" id="PR00411">
    <property type="entry name" value="PNDRDTASEI"/>
</dbReference>
<comment type="caution">
    <text evidence="13">The sequence shown here is derived from an EMBL/GenBank/DDBJ whole genome shotgun (WGS) entry which is preliminary data.</text>
</comment>
<evidence type="ECO:0000256" key="4">
    <source>
        <dbReference type="ARBA" id="ARBA00022490"/>
    </source>
</evidence>
<dbReference type="Gene3D" id="1.10.150.570">
    <property type="entry name" value="GidA associated domain, C-terminal subdomain"/>
    <property type="match status" value="1"/>
</dbReference>
<evidence type="ECO:0000256" key="6">
    <source>
        <dbReference type="ARBA" id="ARBA00022694"/>
    </source>
</evidence>
<evidence type="ECO:0000256" key="3">
    <source>
        <dbReference type="ARBA" id="ARBA00020461"/>
    </source>
</evidence>
<dbReference type="PANTHER" id="PTHR11806">
    <property type="entry name" value="GLUCOSE INHIBITED DIVISION PROTEIN A"/>
    <property type="match status" value="1"/>
</dbReference>
<evidence type="ECO:0000256" key="10">
    <source>
        <dbReference type="ARBA" id="ARBA00031800"/>
    </source>
</evidence>
<dbReference type="Gene3D" id="1.10.10.1800">
    <property type="entry name" value="tRNA uridine 5-carboxymethylaminomethyl modification enzyme MnmG/GidA"/>
    <property type="match status" value="1"/>
</dbReference>
<dbReference type="Pfam" id="PF01134">
    <property type="entry name" value="GIDA"/>
    <property type="match status" value="1"/>
</dbReference>
<dbReference type="InterPro" id="IPR020595">
    <property type="entry name" value="MnmG-rel_CS"/>
</dbReference>
<dbReference type="InterPro" id="IPR040131">
    <property type="entry name" value="MnmG_N"/>
</dbReference>
<dbReference type="RefSeq" id="WP_380426085.1">
    <property type="nucleotide sequence ID" value="NZ_JBHRZV010000033.1"/>
</dbReference>
<gene>
    <name evidence="11 13" type="primary">mnmG</name>
    <name evidence="11" type="synonym">gidA</name>
    <name evidence="13" type="ORF">ACFORF_05015</name>
</gene>
<evidence type="ECO:0000256" key="2">
    <source>
        <dbReference type="ARBA" id="ARBA00007653"/>
    </source>
</evidence>
<comment type="function">
    <text evidence="11">NAD-binding protein involved in the addition of a carboxymethylaminomethyl (cmnm) group at the wobble position (U34) of certain tRNAs, forming tRNA-cmnm(5)s(2)U34.</text>
</comment>
<evidence type="ECO:0000256" key="5">
    <source>
        <dbReference type="ARBA" id="ARBA00022630"/>
    </source>
</evidence>
<evidence type="ECO:0000313" key="14">
    <source>
        <dbReference type="Proteomes" id="UP001595807"/>
    </source>
</evidence>
<dbReference type="InterPro" id="IPR036188">
    <property type="entry name" value="FAD/NAD-bd_sf"/>
</dbReference>
<dbReference type="NCBIfam" id="TIGR00136">
    <property type="entry name" value="mnmG_gidA"/>
    <property type="match status" value="1"/>
</dbReference>
<dbReference type="Pfam" id="PF21680">
    <property type="entry name" value="GIDA_C_1st"/>
    <property type="match status" value="1"/>
</dbReference>
<dbReference type="Gene3D" id="3.50.50.60">
    <property type="entry name" value="FAD/NAD(P)-binding domain"/>
    <property type="match status" value="2"/>
</dbReference>
<organism evidence="13 14">
    <name type="scientific">Streptococcus caprae</name>
    <dbReference type="NCBI Taxonomy" id="1640501"/>
    <lineage>
        <taxon>Bacteria</taxon>
        <taxon>Bacillati</taxon>
        <taxon>Bacillota</taxon>
        <taxon>Bacilli</taxon>
        <taxon>Lactobacillales</taxon>
        <taxon>Streptococcaceae</taxon>
        <taxon>Streptococcus</taxon>
    </lineage>
</organism>
<evidence type="ECO:0000256" key="11">
    <source>
        <dbReference type="HAMAP-Rule" id="MF_00129"/>
    </source>
</evidence>
<dbReference type="SUPFAM" id="SSF51905">
    <property type="entry name" value="FAD/NAD(P)-binding domain"/>
    <property type="match status" value="1"/>
</dbReference>
<evidence type="ECO:0000259" key="12">
    <source>
        <dbReference type="SMART" id="SM01228"/>
    </source>
</evidence>
<feature type="binding site" evidence="11">
    <location>
        <position position="373"/>
    </location>
    <ligand>
        <name>FAD</name>
        <dbReference type="ChEBI" id="CHEBI:57692"/>
    </ligand>
</feature>
<feature type="binding site" evidence="11">
    <location>
        <position position="127"/>
    </location>
    <ligand>
        <name>FAD</name>
        <dbReference type="ChEBI" id="CHEBI:57692"/>
    </ligand>
</feature>
<dbReference type="PROSITE" id="PS01280">
    <property type="entry name" value="GIDA_1"/>
    <property type="match status" value="1"/>
</dbReference>
<dbReference type="InterPro" id="IPR044920">
    <property type="entry name" value="MnmG_C_subdom_sf"/>
</dbReference>
<sequence length="637" mass="70534">MTQNFTEHYDVIVIGGGHAGVEASLAASRMGCKTLLATINLDMIAFMPCNPSVGGSAKGIVVREIDALGGQMGVNIDKSYIQMKMLNTGKGPAVRALRAQADKELYARNMKHTVEQQENLTIRQSMIDDILVEDGKVTGVVTATGQAFSAKAVVVTTGTALRGEIILGELKYSSGPNNSLASVTLADNLKKLGLEIGRFKTGTPPRVKASSIDYSVTEIQPGDEKPNHFSFMSRDEDYLQDQIPCWLTYTNEASHKIINDNLYRAPMFSGIVKGVGPRYCPSIEDKIVRFADKDRHQLFLEPEGRNTEEVYVQGLSTSLPEDVQKDLLHSIKGLENAEMMRTGYAIEYDIVLPHQLRPTLETKVIAGLFTAGQTNGTSGYEEAAGQGLIAGINAALKVQGKPEFILKRSDAYIGVMIDDLVTKGTLEPYRLLTSRAEYRLILRHDNADMRLTALGREVGLVDDARWSRFEIKKNQFDSEMARLDSIKLKPVKETNAQVQALGFKPLTDAMTAKEFMRRPEIDYATAVQFIGPAAEDLDTKLIELIETEIKYEGYINKALDQVAKMKRMEEKRIPADIDWDDIDSIATEARQKFKKINPETIGQASRISGVNPADISILMVYLEGRSRSISKHKTKEE</sequence>
<feature type="binding site" evidence="11">
    <location>
        <begin position="276"/>
        <end position="290"/>
    </location>
    <ligand>
        <name>NAD(+)</name>
        <dbReference type="ChEBI" id="CHEBI:57540"/>
    </ligand>
</feature>
<evidence type="ECO:0000256" key="9">
    <source>
        <dbReference type="ARBA" id="ARBA00025948"/>
    </source>
</evidence>
<feature type="domain" description="tRNA uridine 5-carboxymethylaminomethyl modification enzyme C-terminal subdomain" evidence="12">
    <location>
        <begin position="549"/>
        <end position="620"/>
    </location>
</feature>
<evidence type="ECO:0000313" key="13">
    <source>
        <dbReference type="EMBL" id="MFC3927966.1"/>
    </source>
</evidence>
<comment type="similarity">
    <text evidence="2 11">Belongs to the MnmG family.</text>
</comment>
<keyword evidence="4 11" id="KW-0963">Cytoplasm</keyword>
<keyword evidence="14" id="KW-1185">Reference proteome</keyword>
<comment type="cofactor">
    <cofactor evidence="1 11">
        <name>FAD</name>
        <dbReference type="ChEBI" id="CHEBI:57692"/>
    </cofactor>
</comment>
<proteinExistence type="inferred from homology"/>
<dbReference type="InterPro" id="IPR026904">
    <property type="entry name" value="MnmG_C"/>
</dbReference>
<dbReference type="InterPro" id="IPR047001">
    <property type="entry name" value="MnmG_C_subdom"/>
</dbReference>
<dbReference type="Proteomes" id="UP001595807">
    <property type="component" value="Unassembled WGS sequence"/>
</dbReference>
<dbReference type="InterPro" id="IPR004416">
    <property type="entry name" value="MnmG"/>
</dbReference>